<gene>
    <name evidence="2" type="ORF">JKP88DRAFT_230439</name>
</gene>
<keyword evidence="1" id="KW-0732">Signal</keyword>
<evidence type="ECO:0000313" key="2">
    <source>
        <dbReference type="EMBL" id="KAG5192091.1"/>
    </source>
</evidence>
<dbReference type="Proteomes" id="UP000664859">
    <property type="component" value="Unassembled WGS sequence"/>
</dbReference>
<dbReference type="AlphaFoldDB" id="A0A835ZFS6"/>
<protein>
    <recommendedName>
        <fullName evidence="4">Secreted protein</fullName>
    </recommendedName>
</protein>
<proteinExistence type="predicted"/>
<evidence type="ECO:0008006" key="4">
    <source>
        <dbReference type="Google" id="ProtNLM"/>
    </source>
</evidence>
<reference evidence="2" key="1">
    <citation type="submission" date="2021-02" db="EMBL/GenBank/DDBJ databases">
        <title>First Annotated Genome of the Yellow-green Alga Tribonema minus.</title>
        <authorList>
            <person name="Mahan K.M."/>
        </authorList>
    </citation>
    <scope>NUCLEOTIDE SEQUENCE</scope>
    <source>
        <strain evidence="2">UTEX B ZZ1240</strain>
    </source>
</reference>
<sequence length="112" mass="11987">MTAARAVVRCCCVVLCVPCVVRGDGTACARGSFTFRFATPSLHLKVRACRVRHRLVHECVVSSGAAPCEISCTSCHTGLEWGPFCTNGRASSVMEHCAPCTHVQTSLETARC</sequence>
<dbReference type="EMBL" id="JAFCMP010000010">
    <property type="protein sequence ID" value="KAG5192091.1"/>
    <property type="molecule type" value="Genomic_DNA"/>
</dbReference>
<evidence type="ECO:0000256" key="1">
    <source>
        <dbReference type="SAM" id="SignalP"/>
    </source>
</evidence>
<evidence type="ECO:0000313" key="3">
    <source>
        <dbReference type="Proteomes" id="UP000664859"/>
    </source>
</evidence>
<organism evidence="2 3">
    <name type="scientific">Tribonema minus</name>
    <dbReference type="NCBI Taxonomy" id="303371"/>
    <lineage>
        <taxon>Eukaryota</taxon>
        <taxon>Sar</taxon>
        <taxon>Stramenopiles</taxon>
        <taxon>Ochrophyta</taxon>
        <taxon>PX clade</taxon>
        <taxon>Xanthophyceae</taxon>
        <taxon>Tribonematales</taxon>
        <taxon>Tribonemataceae</taxon>
        <taxon>Tribonema</taxon>
    </lineage>
</organism>
<feature type="signal peptide" evidence="1">
    <location>
        <begin position="1"/>
        <end position="23"/>
    </location>
</feature>
<comment type="caution">
    <text evidence="2">The sequence shown here is derived from an EMBL/GenBank/DDBJ whole genome shotgun (WGS) entry which is preliminary data.</text>
</comment>
<feature type="chain" id="PRO_5032603499" description="Secreted protein" evidence="1">
    <location>
        <begin position="24"/>
        <end position="112"/>
    </location>
</feature>
<keyword evidence="3" id="KW-1185">Reference proteome</keyword>
<name>A0A835ZFS6_9STRA</name>
<accession>A0A835ZFS6</accession>